<dbReference type="AlphaFoldDB" id="A0A8K0DJL2"/>
<proteinExistence type="inferred from homology"/>
<dbReference type="SUPFAM" id="SSF53756">
    <property type="entry name" value="UDP-Glycosyltransferase/glycogen phosphorylase"/>
    <property type="match status" value="1"/>
</dbReference>
<evidence type="ECO:0000313" key="5">
    <source>
        <dbReference type="Proteomes" id="UP000796880"/>
    </source>
</evidence>
<dbReference type="InterPro" id="IPR002213">
    <property type="entry name" value="UDP_glucos_trans"/>
</dbReference>
<reference evidence="4" key="1">
    <citation type="submission" date="2020-03" db="EMBL/GenBank/DDBJ databases">
        <title>A high-quality chromosome-level genome assembly of a woody plant with both climbing and erect habits, Rhamnella rubrinervis.</title>
        <authorList>
            <person name="Lu Z."/>
            <person name="Yang Y."/>
            <person name="Zhu X."/>
            <person name="Sun Y."/>
        </authorList>
    </citation>
    <scope>NUCLEOTIDE SEQUENCE</scope>
    <source>
        <strain evidence="4">BYM</strain>
        <tissue evidence="4">Leaf</tissue>
    </source>
</reference>
<dbReference type="OrthoDB" id="5835829at2759"/>
<name>A0A8K0DJL2_9ROSA</name>
<evidence type="ECO:0000256" key="3">
    <source>
        <dbReference type="ARBA" id="ARBA00022679"/>
    </source>
</evidence>
<evidence type="ECO:0000313" key="4">
    <source>
        <dbReference type="EMBL" id="KAF3431646.1"/>
    </source>
</evidence>
<dbReference type="PANTHER" id="PTHR48047:SF28">
    <property type="entry name" value="F11M15.8 PROTEIN"/>
    <property type="match status" value="1"/>
</dbReference>
<dbReference type="Gene3D" id="3.40.50.2000">
    <property type="entry name" value="Glycogen Phosphorylase B"/>
    <property type="match status" value="2"/>
</dbReference>
<comment type="similarity">
    <text evidence="1">Belongs to the UDP-glycosyltransferase family.</text>
</comment>
<dbReference type="CDD" id="cd03784">
    <property type="entry name" value="GT1_Gtf-like"/>
    <property type="match status" value="1"/>
</dbReference>
<keyword evidence="2" id="KW-0328">Glycosyltransferase</keyword>
<keyword evidence="3" id="KW-0808">Transferase</keyword>
<dbReference type="FunFam" id="3.40.50.2000:FF:000064">
    <property type="entry name" value="Glycosyltransferase"/>
    <property type="match status" value="1"/>
</dbReference>
<evidence type="ECO:0008006" key="6">
    <source>
        <dbReference type="Google" id="ProtNLM"/>
    </source>
</evidence>
<comment type="caution">
    <text evidence="4">The sequence shown here is derived from an EMBL/GenBank/DDBJ whole genome shotgun (WGS) entry which is preliminary data.</text>
</comment>
<dbReference type="PANTHER" id="PTHR48047">
    <property type="entry name" value="GLYCOSYLTRANSFERASE"/>
    <property type="match status" value="1"/>
</dbReference>
<dbReference type="Pfam" id="PF00201">
    <property type="entry name" value="UDPGT"/>
    <property type="match status" value="1"/>
</dbReference>
<accession>A0A8K0DJL2</accession>
<protein>
    <recommendedName>
        <fullName evidence="6">Glycosyltransferase</fullName>
    </recommendedName>
</protein>
<dbReference type="EMBL" id="VOIH02000012">
    <property type="protein sequence ID" value="KAF3431646.1"/>
    <property type="molecule type" value="Genomic_DNA"/>
</dbReference>
<dbReference type="GO" id="GO:0035251">
    <property type="term" value="F:UDP-glucosyltransferase activity"/>
    <property type="evidence" value="ECO:0007669"/>
    <property type="project" value="TreeGrafter"/>
</dbReference>
<organism evidence="4 5">
    <name type="scientific">Rhamnella rubrinervis</name>
    <dbReference type="NCBI Taxonomy" id="2594499"/>
    <lineage>
        <taxon>Eukaryota</taxon>
        <taxon>Viridiplantae</taxon>
        <taxon>Streptophyta</taxon>
        <taxon>Embryophyta</taxon>
        <taxon>Tracheophyta</taxon>
        <taxon>Spermatophyta</taxon>
        <taxon>Magnoliopsida</taxon>
        <taxon>eudicotyledons</taxon>
        <taxon>Gunneridae</taxon>
        <taxon>Pentapetalae</taxon>
        <taxon>rosids</taxon>
        <taxon>fabids</taxon>
        <taxon>Rosales</taxon>
        <taxon>Rhamnaceae</taxon>
        <taxon>rhamnoid group</taxon>
        <taxon>Rhamneae</taxon>
        <taxon>Rhamnella</taxon>
    </lineage>
</organism>
<keyword evidence="5" id="KW-1185">Reference proteome</keyword>
<sequence length="478" mass="52440">MSGYGDGDGKPHVLVFPYPAQGHLLPLLDLTHQLCLRNIIITILVTPKNLSALHPLLSLHPTIQPLVFPFPPHPDLPPGVENVRDVGNRGNIPIINALSKLHDPIIQWFKSLHNPPVAIVSDFFLGWTLQLANQLNIPRISFFSSGSFLASVLVHCYRNATTVHALPVVEFHELPRAPSFKQEHLPSIFRYYSESNVEFQIIKEGNIANSESWGVIFNSFDALEGEYFEHWRTKFGNLPHRVYGVGPLSLIGLPERLDRGNSNSGTDTEILAWLNGCPDGSVVYVCFGSQKLLSKQQMEALAAGLEQSKTRFLWVVKTGTAPQVDDAYGVVPDGFEERVDGRGLVVKTWAPQVVILSHPAVGGFLSHCGWNSTLEAIVAGVMILGWPMEADQFVNARLLVDNMGAAVRLCEGGDTVPDSAELGKVIAESMSVDRPEKLKAKELKDKAFAAVGEGGSSSKDLAEFMKDLEQLEFKSGLI</sequence>
<gene>
    <name evidence="4" type="ORF">FNV43_RR26377</name>
</gene>
<dbReference type="Proteomes" id="UP000796880">
    <property type="component" value="Unassembled WGS sequence"/>
</dbReference>
<evidence type="ECO:0000256" key="2">
    <source>
        <dbReference type="ARBA" id="ARBA00022676"/>
    </source>
</evidence>
<evidence type="ECO:0000256" key="1">
    <source>
        <dbReference type="ARBA" id="ARBA00009995"/>
    </source>
</evidence>